<dbReference type="AlphaFoldDB" id="A0A8A3PL30"/>
<protein>
    <submittedName>
        <fullName evidence="2">Uncharacterized protein</fullName>
    </submittedName>
</protein>
<keyword evidence="3" id="KW-1185">Reference proteome</keyword>
<dbReference type="OrthoDB" id="526941at2759"/>
<evidence type="ECO:0000256" key="1">
    <source>
        <dbReference type="SAM" id="MobiDB-lite"/>
    </source>
</evidence>
<accession>A0A8A3PL30</accession>
<sequence length="171" mass="18753">MTANCEPEFHIRSMIWATDLVGIKALLFPSKDVLAKSPPRPMYAIKDAFNKSEIHPPGINSCFRSFNATVNPEIGVYSLMRTARYGVEAIISALHGVDKGDEQVSKGETGDNHQHKHGSGDHSAEMEGPSQPSEALTSEYGRFCRSTGTGDVLKNNRNIGSFDELDEGEWV</sequence>
<feature type="compositionally biased region" description="Basic and acidic residues" evidence="1">
    <location>
        <begin position="101"/>
        <end position="125"/>
    </location>
</feature>
<dbReference type="EMBL" id="CP063409">
    <property type="protein sequence ID" value="QSZ35641.1"/>
    <property type="molecule type" value="Genomic_DNA"/>
</dbReference>
<evidence type="ECO:0000313" key="2">
    <source>
        <dbReference type="EMBL" id="QSZ35641.1"/>
    </source>
</evidence>
<name>A0A8A3PL30_9HELO</name>
<organism evidence="2 3">
    <name type="scientific">Monilinia vaccinii-corymbosi</name>
    <dbReference type="NCBI Taxonomy" id="61207"/>
    <lineage>
        <taxon>Eukaryota</taxon>
        <taxon>Fungi</taxon>
        <taxon>Dikarya</taxon>
        <taxon>Ascomycota</taxon>
        <taxon>Pezizomycotina</taxon>
        <taxon>Leotiomycetes</taxon>
        <taxon>Helotiales</taxon>
        <taxon>Sclerotiniaceae</taxon>
        <taxon>Monilinia</taxon>
    </lineage>
</organism>
<dbReference type="Proteomes" id="UP000672032">
    <property type="component" value="Chromosome 5"/>
</dbReference>
<proteinExistence type="predicted"/>
<reference evidence="2" key="1">
    <citation type="submission" date="2020-10" db="EMBL/GenBank/DDBJ databases">
        <title>Genome Sequence of Monilinia vaccinii-corymbosi Sheds Light on Mummy Berry Disease Infection of Blueberry and Mating Type.</title>
        <authorList>
            <person name="Yow A.G."/>
            <person name="Zhang Y."/>
            <person name="Bansal K."/>
            <person name="Eacker S.M."/>
            <person name="Sullivan S."/>
            <person name="Liachko I."/>
            <person name="Cubeta M.A."/>
            <person name="Rollins J.A."/>
            <person name="Ashrafi H."/>
        </authorList>
    </citation>
    <scope>NUCLEOTIDE SEQUENCE</scope>
    <source>
        <strain evidence="2">RL-1</strain>
    </source>
</reference>
<evidence type="ECO:0000313" key="3">
    <source>
        <dbReference type="Proteomes" id="UP000672032"/>
    </source>
</evidence>
<gene>
    <name evidence="2" type="ORF">DSL72_008511</name>
</gene>
<feature type="region of interest" description="Disordered" evidence="1">
    <location>
        <begin position="101"/>
        <end position="171"/>
    </location>
</feature>